<dbReference type="Proteomes" id="UP000324233">
    <property type="component" value="Chromosome"/>
</dbReference>
<dbReference type="EMBL" id="CP042997">
    <property type="protein sequence ID" value="QEH38669.1"/>
    <property type="molecule type" value="Genomic_DNA"/>
</dbReference>
<protein>
    <submittedName>
        <fullName evidence="2">Uncharacterized protein</fullName>
    </submittedName>
</protein>
<keyword evidence="3" id="KW-1185">Reference proteome</keyword>
<name>A0A5B9WEJ9_9BACT</name>
<evidence type="ECO:0000313" key="2">
    <source>
        <dbReference type="EMBL" id="QEH38669.1"/>
    </source>
</evidence>
<evidence type="ECO:0000256" key="1">
    <source>
        <dbReference type="SAM" id="MobiDB-lite"/>
    </source>
</evidence>
<gene>
    <name evidence="2" type="ORF">OJF2_72750</name>
</gene>
<sequence>MRRRIPHCDRFRLAAWIIVPFRGRARLALGLTLALVQGAVPMPGSTALAASKKAAASVLTGPVVLDGDGRPLRLPTSVSSAGVVLQSNRTPSYLAYRVSNPRALDSSIPTVATHAGAATTGPLYFNPAVKGQLAVALAASSSVAVNNGKSTTLLQPIPPIFSSATSNGKVLAWLASQAAASRNTADGAAASSGAPSSKTTTPAAENLLSPNSIVNSITGNSLVKDIQSLISQGPKGASKWNQESLDALKEQLRLHALDGVTTPSAARAGTTVAAAQELSPPGSDGASAVQPAPVPEPGSFVVFGLAASALAARAWSRRREASRISR</sequence>
<evidence type="ECO:0000313" key="3">
    <source>
        <dbReference type="Proteomes" id="UP000324233"/>
    </source>
</evidence>
<reference evidence="2 3" key="1">
    <citation type="submission" date="2019-08" db="EMBL/GenBank/DDBJ databases">
        <title>Deep-cultivation of Planctomycetes and their phenomic and genomic characterization uncovers novel biology.</title>
        <authorList>
            <person name="Wiegand S."/>
            <person name="Jogler M."/>
            <person name="Boedeker C."/>
            <person name="Pinto D."/>
            <person name="Vollmers J."/>
            <person name="Rivas-Marin E."/>
            <person name="Kohn T."/>
            <person name="Peeters S.H."/>
            <person name="Heuer A."/>
            <person name="Rast P."/>
            <person name="Oberbeckmann S."/>
            <person name="Bunk B."/>
            <person name="Jeske O."/>
            <person name="Meyerdierks A."/>
            <person name="Storesund J.E."/>
            <person name="Kallscheuer N."/>
            <person name="Luecker S."/>
            <person name="Lage O.M."/>
            <person name="Pohl T."/>
            <person name="Merkel B.J."/>
            <person name="Hornburger P."/>
            <person name="Mueller R.-W."/>
            <person name="Bruemmer F."/>
            <person name="Labrenz M."/>
            <person name="Spormann A.M."/>
            <person name="Op den Camp H."/>
            <person name="Overmann J."/>
            <person name="Amann R."/>
            <person name="Jetten M.S.M."/>
            <person name="Mascher T."/>
            <person name="Medema M.H."/>
            <person name="Devos D.P."/>
            <person name="Kaster A.-K."/>
            <person name="Ovreas L."/>
            <person name="Rohde M."/>
            <person name="Galperin M.Y."/>
            <person name="Jogler C."/>
        </authorList>
    </citation>
    <scope>NUCLEOTIDE SEQUENCE [LARGE SCALE GENOMIC DNA]</scope>
    <source>
        <strain evidence="2 3">OJF2</strain>
    </source>
</reference>
<accession>A0A5B9WEJ9</accession>
<feature type="region of interest" description="Disordered" evidence="1">
    <location>
        <begin position="186"/>
        <end position="205"/>
    </location>
</feature>
<organism evidence="2 3">
    <name type="scientific">Aquisphaera giovannonii</name>
    <dbReference type="NCBI Taxonomy" id="406548"/>
    <lineage>
        <taxon>Bacteria</taxon>
        <taxon>Pseudomonadati</taxon>
        <taxon>Planctomycetota</taxon>
        <taxon>Planctomycetia</taxon>
        <taxon>Isosphaerales</taxon>
        <taxon>Isosphaeraceae</taxon>
        <taxon>Aquisphaera</taxon>
    </lineage>
</organism>
<dbReference type="AlphaFoldDB" id="A0A5B9WEJ9"/>
<dbReference type="RefSeq" id="WP_148598088.1">
    <property type="nucleotide sequence ID" value="NZ_CP042997.1"/>
</dbReference>
<dbReference type="KEGG" id="agv:OJF2_72750"/>
<proteinExistence type="predicted"/>
<feature type="compositionally biased region" description="Low complexity" evidence="1">
    <location>
        <begin position="186"/>
        <end position="204"/>
    </location>
</feature>